<dbReference type="EMBL" id="MHQC01000012">
    <property type="protein sequence ID" value="OGZ95315.1"/>
    <property type="molecule type" value="Genomic_DNA"/>
</dbReference>
<gene>
    <name evidence="2" type="ORF">A2633_02980</name>
</gene>
<sequence>MIWILYWVVFLIIYIYSPCIGLAMNAALSLIFAVRVFMAGQPLSGLFFLAVAVFSAYLSYREYKKRNQPKS</sequence>
<keyword evidence="1" id="KW-0472">Membrane</keyword>
<feature type="transmembrane region" description="Helical" evidence="1">
    <location>
        <begin position="7"/>
        <end position="37"/>
    </location>
</feature>
<reference evidence="2 3" key="1">
    <citation type="journal article" date="2016" name="Nat. Commun.">
        <title>Thousands of microbial genomes shed light on interconnected biogeochemical processes in an aquifer system.</title>
        <authorList>
            <person name="Anantharaman K."/>
            <person name="Brown C.T."/>
            <person name="Hug L.A."/>
            <person name="Sharon I."/>
            <person name="Castelle C.J."/>
            <person name="Probst A.J."/>
            <person name="Thomas B.C."/>
            <person name="Singh A."/>
            <person name="Wilkins M.J."/>
            <person name="Karaoz U."/>
            <person name="Brodie E.L."/>
            <person name="Williams K.H."/>
            <person name="Hubbard S.S."/>
            <person name="Banfield J.F."/>
        </authorList>
    </citation>
    <scope>NUCLEOTIDE SEQUENCE [LARGE SCALE GENOMIC DNA]</scope>
</reference>
<keyword evidence="1" id="KW-1133">Transmembrane helix</keyword>
<feature type="transmembrane region" description="Helical" evidence="1">
    <location>
        <begin position="43"/>
        <end position="60"/>
    </location>
</feature>
<name>A0A1G2K7H4_9BACT</name>
<proteinExistence type="predicted"/>
<evidence type="ECO:0000256" key="1">
    <source>
        <dbReference type="SAM" id="Phobius"/>
    </source>
</evidence>
<organism evidence="2 3">
    <name type="scientific">Candidatus Sungbacteria bacterium RIFCSPHIGHO2_01_FULL_47_32</name>
    <dbReference type="NCBI Taxonomy" id="1802264"/>
    <lineage>
        <taxon>Bacteria</taxon>
        <taxon>Candidatus Sungiibacteriota</taxon>
    </lineage>
</organism>
<evidence type="ECO:0000313" key="3">
    <source>
        <dbReference type="Proteomes" id="UP000177152"/>
    </source>
</evidence>
<dbReference type="Proteomes" id="UP000177152">
    <property type="component" value="Unassembled WGS sequence"/>
</dbReference>
<evidence type="ECO:0000313" key="2">
    <source>
        <dbReference type="EMBL" id="OGZ95315.1"/>
    </source>
</evidence>
<comment type="caution">
    <text evidence="2">The sequence shown here is derived from an EMBL/GenBank/DDBJ whole genome shotgun (WGS) entry which is preliminary data.</text>
</comment>
<protein>
    <submittedName>
        <fullName evidence="2">Uncharacterized protein</fullName>
    </submittedName>
</protein>
<dbReference type="AlphaFoldDB" id="A0A1G2K7H4"/>
<keyword evidence="1" id="KW-0812">Transmembrane</keyword>
<accession>A0A1G2K7H4</accession>